<organism evidence="1 2">
    <name type="scientific">Algoriphagus locisalis</name>
    <dbReference type="NCBI Taxonomy" id="305507"/>
    <lineage>
        <taxon>Bacteria</taxon>
        <taxon>Pseudomonadati</taxon>
        <taxon>Bacteroidota</taxon>
        <taxon>Cytophagia</taxon>
        <taxon>Cytophagales</taxon>
        <taxon>Cyclobacteriaceae</taxon>
        <taxon>Algoriphagus</taxon>
    </lineage>
</organism>
<dbReference type="RefSeq" id="WP_091694043.1">
    <property type="nucleotide sequence ID" value="NZ_FPBF01000003.1"/>
</dbReference>
<accession>A0A1I7BVB6</accession>
<dbReference type="STRING" id="305507.SAMN04489724_2751"/>
<dbReference type="Pfam" id="PF12771">
    <property type="entry name" value="SusD-like_2"/>
    <property type="match status" value="1"/>
</dbReference>
<dbReference type="OrthoDB" id="973072at2"/>
<dbReference type="AlphaFoldDB" id="A0A1I7BVB6"/>
<evidence type="ECO:0000313" key="2">
    <source>
        <dbReference type="Proteomes" id="UP000199673"/>
    </source>
</evidence>
<proteinExistence type="predicted"/>
<dbReference type="InterPro" id="IPR011990">
    <property type="entry name" value="TPR-like_helical_dom_sf"/>
</dbReference>
<dbReference type="EMBL" id="FPBF01000003">
    <property type="protein sequence ID" value="SFT91136.1"/>
    <property type="molecule type" value="Genomic_DNA"/>
</dbReference>
<evidence type="ECO:0000313" key="1">
    <source>
        <dbReference type="EMBL" id="SFT91136.1"/>
    </source>
</evidence>
<dbReference type="InterPro" id="IPR041662">
    <property type="entry name" value="SusD-like_2"/>
</dbReference>
<dbReference type="Proteomes" id="UP000199673">
    <property type="component" value="Unassembled WGS sequence"/>
</dbReference>
<reference evidence="2" key="1">
    <citation type="submission" date="2016-10" db="EMBL/GenBank/DDBJ databases">
        <authorList>
            <person name="Varghese N."/>
            <person name="Submissions S."/>
        </authorList>
    </citation>
    <scope>NUCLEOTIDE SEQUENCE [LARGE SCALE GENOMIC DNA]</scope>
    <source>
        <strain evidence="2">DSM 23445</strain>
    </source>
</reference>
<keyword evidence="2" id="KW-1185">Reference proteome</keyword>
<protein>
    <submittedName>
        <fullName evidence="1">Starch-binding associating with outer membrane</fullName>
    </submittedName>
</protein>
<gene>
    <name evidence="1" type="ORF">SAMN04489724_2751</name>
</gene>
<sequence>MKKSISKYILVGMIAVGVTSCELGDFGDTNVNPNQTTQAIPSSLLTNSINGLKGTIDDPTGSHYSQYLANSQYTSADNYQTIIFNYGGYYSGVLMDLEQIIIMNTNEETQVEASLYGSNANQIAVAQILQSYYFSFITDRWGDIPYSEALNIDEGVRQPSFDPQSEVYAGVLATLKTAQGNISSTAPVQGDILFDGDMDMWRKFANTIRMKMALRMSEVDPTTAAAEFASAINDGVIALDNSENIFYANLPEAAFQNAWFARFLTRRDYAVANTLVDRMQTTANGGVLNASMDPRLPEYADPTDIGGMYVGMPYGLSEARAGAISNSDVSFLNADLRAQDAPNYIFTSAQVLFSMAEAVQRGWIAGDAEALYYQGIEASLDQYGVADGYADYITNTYVQFDASKAIEQIVTQKWIANYLNGYESWAEWRRTGYPDLQPGEDALNDSKQIPVRQAYPLFELNLNSTNYEAVVARQGADGLDTPVWWDVD</sequence>
<dbReference type="SUPFAM" id="SSF48452">
    <property type="entry name" value="TPR-like"/>
    <property type="match status" value="1"/>
</dbReference>
<name>A0A1I7BVB6_9BACT</name>
<dbReference type="PROSITE" id="PS51257">
    <property type="entry name" value="PROKAR_LIPOPROTEIN"/>
    <property type="match status" value="1"/>
</dbReference>
<dbReference type="Gene3D" id="1.25.40.390">
    <property type="match status" value="1"/>
</dbReference>